<dbReference type="Pfam" id="PF09772">
    <property type="entry name" value="Tmem26"/>
    <property type="match status" value="2"/>
</dbReference>
<feature type="transmembrane region" description="Helical" evidence="2">
    <location>
        <begin position="127"/>
        <end position="146"/>
    </location>
</feature>
<feature type="transmembrane region" description="Helical" evidence="2">
    <location>
        <begin position="198"/>
        <end position="217"/>
    </location>
</feature>
<comment type="caution">
    <text evidence="3">The sequence shown here is derived from an EMBL/GenBank/DDBJ whole genome shotgun (WGS) entry which is preliminary data.</text>
</comment>
<keyword evidence="2 3" id="KW-0812">Transmembrane</keyword>
<organism evidence="3 4">
    <name type="scientific">Acropora cervicornis</name>
    <name type="common">Staghorn coral</name>
    <dbReference type="NCBI Taxonomy" id="6130"/>
    <lineage>
        <taxon>Eukaryota</taxon>
        <taxon>Metazoa</taxon>
        <taxon>Cnidaria</taxon>
        <taxon>Anthozoa</taxon>
        <taxon>Hexacorallia</taxon>
        <taxon>Scleractinia</taxon>
        <taxon>Astrocoeniina</taxon>
        <taxon>Acroporidae</taxon>
        <taxon>Acropora</taxon>
    </lineage>
</organism>
<evidence type="ECO:0000313" key="3">
    <source>
        <dbReference type="EMBL" id="KAK2569262.1"/>
    </source>
</evidence>
<evidence type="ECO:0000256" key="2">
    <source>
        <dbReference type="SAM" id="Phobius"/>
    </source>
</evidence>
<keyword evidence="2" id="KW-1133">Transmembrane helix</keyword>
<dbReference type="InterPro" id="IPR019169">
    <property type="entry name" value="Transmembrane_26"/>
</dbReference>
<accession>A0AAD9QXP0</accession>
<feature type="transmembrane region" description="Helical" evidence="2">
    <location>
        <begin position="158"/>
        <end position="177"/>
    </location>
</feature>
<feature type="coiled-coil region" evidence="1">
    <location>
        <begin position="222"/>
        <end position="249"/>
    </location>
</feature>
<gene>
    <name evidence="3" type="ORF">P5673_006169</name>
</gene>
<feature type="transmembrane region" description="Helical" evidence="2">
    <location>
        <begin position="63"/>
        <end position="84"/>
    </location>
</feature>
<reference evidence="3" key="1">
    <citation type="journal article" date="2023" name="G3 (Bethesda)">
        <title>Whole genome assembly and annotation of the endangered Caribbean coral Acropora cervicornis.</title>
        <authorList>
            <person name="Selwyn J.D."/>
            <person name="Vollmer S.V."/>
        </authorList>
    </citation>
    <scope>NUCLEOTIDE SEQUENCE</scope>
    <source>
        <strain evidence="3">K2</strain>
    </source>
</reference>
<dbReference type="Proteomes" id="UP001249851">
    <property type="component" value="Unassembled WGS sequence"/>
</dbReference>
<evidence type="ECO:0000313" key="4">
    <source>
        <dbReference type="Proteomes" id="UP001249851"/>
    </source>
</evidence>
<dbReference type="EMBL" id="JARQWQ010000010">
    <property type="protein sequence ID" value="KAK2569262.1"/>
    <property type="molecule type" value="Genomic_DNA"/>
</dbReference>
<dbReference type="PANTHER" id="PTHR22168:SF7">
    <property type="entry name" value="TRANSMEMBRANE PROTEIN 26-LIKE"/>
    <property type="match status" value="1"/>
</dbReference>
<evidence type="ECO:0000256" key="1">
    <source>
        <dbReference type="SAM" id="Coils"/>
    </source>
</evidence>
<protein>
    <submittedName>
        <fullName evidence="3">Transmembrane protein 26</fullName>
    </submittedName>
</protein>
<feature type="transmembrane region" description="Helical" evidence="2">
    <location>
        <begin position="348"/>
        <end position="368"/>
    </location>
</feature>
<dbReference type="PANTHER" id="PTHR22168">
    <property type="entry name" value="TMEM26 PROTEIN"/>
    <property type="match status" value="1"/>
</dbReference>
<feature type="transmembrane region" description="Helical" evidence="2">
    <location>
        <begin position="6"/>
        <end position="29"/>
    </location>
</feature>
<name>A0AAD9QXP0_ACRCE</name>
<keyword evidence="4" id="KW-1185">Reference proteome</keyword>
<keyword evidence="1" id="KW-0175">Coiled coil</keyword>
<proteinExistence type="predicted"/>
<dbReference type="AlphaFoldDB" id="A0AAD9QXP0"/>
<feature type="transmembrane region" description="Helical" evidence="2">
    <location>
        <begin position="36"/>
        <end position="57"/>
    </location>
</feature>
<sequence>MERIFSYLAALFTRLLFCMHAIVMIYWIVTLKQNQTYFLFLLLLVALLVETVLTVIIRKGHEYTWFCPSMFLYLMAIIPCHWTAKTQILDCVASSEDRNTACLQTITGSATLHQFFKGIRINNDERLLYTSEQALVLILVIGRWLLPKGEITRDQLSQLLLIYIGTGADIMEFTGIINEDDIRKTNTQMLQNKRFVNAVFLFWSVSLFQFSLTIFAMEGTAQRLQKEKLQLMIEELKKLKEERGLTRKRRNQVLPSQALYTNKMKHSKTGQEGNQVMNKQTEPGLVKPEMMSTAIEENEVITEASDGRCSGCWHRFAKSLGNGAVKVTDYAELTSLLIPLLMQDGPFLVIRLIVIAYYGVYLNALYFLTVKNALVVMIQVYRIFVLYYKPPEEDNDDFFSDSYRLQNVQTAIQSVQNTRLAIRFASSLQDKAKLRRKFSKRRRLMQTENRIEERKVDIPGR</sequence>
<reference evidence="3" key="2">
    <citation type="journal article" date="2023" name="Science">
        <title>Genomic signatures of disease resistance in endangered staghorn corals.</title>
        <authorList>
            <person name="Vollmer S.V."/>
            <person name="Selwyn J.D."/>
            <person name="Despard B.A."/>
            <person name="Roesel C.L."/>
        </authorList>
    </citation>
    <scope>NUCLEOTIDE SEQUENCE</scope>
    <source>
        <strain evidence="3">K2</strain>
    </source>
</reference>
<keyword evidence="2" id="KW-0472">Membrane</keyword>